<accession>A0A8X6H568</accession>
<protein>
    <submittedName>
        <fullName evidence="1">Uncharacterized protein</fullName>
    </submittedName>
</protein>
<dbReference type="Proteomes" id="UP000887116">
    <property type="component" value="Unassembled WGS sequence"/>
</dbReference>
<gene>
    <name evidence="1" type="ORF">TNCT_736581</name>
</gene>
<comment type="caution">
    <text evidence="1">The sequence shown here is derived from an EMBL/GenBank/DDBJ whole genome shotgun (WGS) entry which is preliminary data.</text>
</comment>
<dbReference type="AlphaFoldDB" id="A0A8X6H568"/>
<reference evidence="1" key="1">
    <citation type="submission" date="2020-07" db="EMBL/GenBank/DDBJ databases">
        <title>Multicomponent nature underlies the extraordinary mechanical properties of spider dragline silk.</title>
        <authorList>
            <person name="Kono N."/>
            <person name="Nakamura H."/>
            <person name="Mori M."/>
            <person name="Yoshida Y."/>
            <person name="Ohtoshi R."/>
            <person name="Malay A.D."/>
            <person name="Moran D.A.P."/>
            <person name="Tomita M."/>
            <person name="Numata K."/>
            <person name="Arakawa K."/>
        </authorList>
    </citation>
    <scope>NUCLEOTIDE SEQUENCE</scope>
</reference>
<evidence type="ECO:0000313" key="2">
    <source>
        <dbReference type="Proteomes" id="UP000887116"/>
    </source>
</evidence>
<dbReference type="EMBL" id="BMAO01000505">
    <property type="protein sequence ID" value="GFQ67322.1"/>
    <property type="molecule type" value="Genomic_DNA"/>
</dbReference>
<proteinExistence type="predicted"/>
<sequence length="87" mass="10344">MPILDSPKKYEIVMDYVEEKFIRRGISYDLDFGAEDLNEPHRINQAELSDFVRDLYFLKQKAELLAFILQQWNLLLSGIKITEYRTS</sequence>
<organism evidence="1 2">
    <name type="scientific">Trichonephila clavata</name>
    <name type="common">Joro spider</name>
    <name type="synonym">Nephila clavata</name>
    <dbReference type="NCBI Taxonomy" id="2740835"/>
    <lineage>
        <taxon>Eukaryota</taxon>
        <taxon>Metazoa</taxon>
        <taxon>Ecdysozoa</taxon>
        <taxon>Arthropoda</taxon>
        <taxon>Chelicerata</taxon>
        <taxon>Arachnida</taxon>
        <taxon>Araneae</taxon>
        <taxon>Araneomorphae</taxon>
        <taxon>Entelegynae</taxon>
        <taxon>Araneoidea</taxon>
        <taxon>Nephilidae</taxon>
        <taxon>Trichonephila</taxon>
    </lineage>
</organism>
<dbReference type="OrthoDB" id="8063408at2759"/>
<keyword evidence="2" id="KW-1185">Reference proteome</keyword>
<name>A0A8X6H568_TRICU</name>
<evidence type="ECO:0000313" key="1">
    <source>
        <dbReference type="EMBL" id="GFQ67322.1"/>
    </source>
</evidence>